<keyword evidence="2" id="KW-1185">Reference proteome</keyword>
<reference evidence="1" key="1">
    <citation type="submission" date="2023-06" db="EMBL/GenBank/DDBJ databases">
        <authorList>
            <consortium name="Lawrence Berkeley National Laboratory"/>
            <person name="Ahrendt S."/>
            <person name="Sahu N."/>
            <person name="Indic B."/>
            <person name="Wong-Bajracharya J."/>
            <person name="Merenyi Z."/>
            <person name="Ke H.-M."/>
            <person name="Monk M."/>
            <person name="Kocsube S."/>
            <person name="Drula E."/>
            <person name="Lipzen A."/>
            <person name="Balint B."/>
            <person name="Henrissat B."/>
            <person name="Andreopoulos B."/>
            <person name="Martin F.M."/>
            <person name="Harder C.B."/>
            <person name="Rigling D."/>
            <person name="Ford K.L."/>
            <person name="Foster G.D."/>
            <person name="Pangilinan J."/>
            <person name="Papanicolaou A."/>
            <person name="Barry K."/>
            <person name="LaButti K."/>
            <person name="Viragh M."/>
            <person name="Koriabine M."/>
            <person name="Yan M."/>
            <person name="Riley R."/>
            <person name="Champramary S."/>
            <person name="Plett K.L."/>
            <person name="Tsai I.J."/>
            <person name="Slot J."/>
            <person name="Sipos G."/>
            <person name="Plett J."/>
            <person name="Nagy L.G."/>
            <person name="Grigoriev I.V."/>
        </authorList>
    </citation>
    <scope>NUCLEOTIDE SEQUENCE</scope>
    <source>
        <strain evidence="1">FPL87.14</strain>
    </source>
</reference>
<comment type="caution">
    <text evidence="1">The sequence shown here is derived from an EMBL/GenBank/DDBJ whole genome shotgun (WGS) entry which is preliminary data.</text>
</comment>
<name>A0AA39JBE2_9AGAR</name>
<proteinExistence type="predicted"/>
<sequence>MPAVFVISSPPPSFAPDFAVNGKHWAATNPTLTNNTEDHSTTGGLFCLDSYICNLAEESDEPDTHGRAATTSALRSVHKFARGTIYSHRDASVIHFPSSSTSHPERYRRHVLPSSYALAIRSWLDVGQRFSSECVNIRKEYLSFEGAQINVKEATPAFGRWRRPILEQRKSSVMVPSQYRAYSPLPSPVVASSMQCRAKPRHIRRADFSHQDAFTMMTRLHELSKDKHLKHLNRLEGRSVEVVAAYQSIRARTAP</sequence>
<dbReference type="Proteomes" id="UP001175226">
    <property type="component" value="Unassembled WGS sequence"/>
</dbReference>
<dbReference type="EMBL" id="JAUEPT010000037">
    <property type="protein sequence ID" value="KAK0439660.1"/>
    <property type="molecule type" value="Genomic_DNA"/>
</dbReference>
<gene>
    <name evidence="1" type="ORF">EV421DRAFT_1905949</name>
</gene>
<protein>
    <submittedName>
        <fullName evidence="1">Uncharacterized protein</fullName>
    </submittedName>
</protein>
<evidence type="ECO:0000313" key="2">
    <source>
        <dbReference type="Proteomes" id="UP001175226"/>
    </source>
</evidence>
<organism evidence="1 2">
    <name type="scientific">Armillaria borealis</name>
    <dbReference type="NCBI Taxonomy" id="47425"/>
    <lineage>
        <taxon>Eukaryota</taxon>
        <taxon>Fungi</taxon>
        <taxon>Dikarya</taxon>
        <taxon>Basidiomycota</taxon>
        <taxon>Agaricomycotina</taxon>
        <taxon>Agaricomycetes</taxon>
        <taxon>Agaricomycetidae</taxon>
        <taxon>Agaricales</taxon>
        <taxon>Marasmiineae</taxon>
        <taxon>Physalacriaceae</taxon>
        <taxon>Armillaria</taxon>
    </lineage>
</organism>
<evidence type="ECO:0000313" key="1">
    <source>
        <dbReference type="EMBL" id="KAK0439660.1"/>
    </source>
</evidence>
<dbReference type="AlphaFoldDB" id="A0AA39JBE2"/>
<accession>A0AA39JBE2</accession>